<proteinExistence type="predicted"/>
<keyword evidence="4" id="KW-1185">Reference proteome</keyword>
<sequence length="156" mass="17589">MAIEIERKFLVANDLWRAAAHASVPMRHGYLAPLGAAASVRVRVEGTVGKLNIKAAKVGISRAEYEYEIPAVEAEEMISTLCTGIILKTRYYVKHGGHLWEIDVFEGDNAPLVVAEIELASEDEAFERPEWLGREVSDDRRYYNHALSVTPYKNWE</sequence>
<dbReference type="InParanoid" id="A0A3N0V0E0"/>
<dbReference type="CDD" id="cd07891">
    <property type="entry name" value="CYTH-like_CthTTM-like_1"/>
    <property type="match status" value="1"/>
</dbReference>
<dbReference type="InterPro" id="IPR023577">
    <property type="entry name" value="CYTH_domain"/>
</dbReference>
<evidence type="ECO:0000256" key="1">
    <source>
        <dbReference type="PIRSR" id="PIRSR016487-1"/>
    </source>
</evidence>
<protein>
    <submittedName>
        <fullName evidence="3">CYTH domain-containing protein</fullName>
    </submittedName>
</protein>
<organism evidence="3 4">
    <name type="scientific">Stagnimonas aquatica</name>
    <dbReference type="NCBI Taxonomy" id="2689987"/>
    <lineage>
        <taxon>Bacteria</taxon>
        <taxon>Pseudomonadati</taxon>
        <taxon>Pseudomonadota</taxon>
        <taxon>Gammaproteobacteria</taxon>
        <taxon>Nevskiales</taxon>
        <taxon>Nevskiaceae</taxon>
        <taxon>Stagnimonas</taxon>
    </lineage>
</organism>
<accession>A0A3N0V0E0</accession>
<dbReference type="EMBL" id="RJVO01000010">
    <property type="protein sequence ID" value="ROH85948.1"/>
    <property type="molecule type" value="Genomic_DNA"/>
</dbReference>
<evidence type="ECO:0000259" key="2">
    <source>
        <dbReference type="PROSITE" id="PS51707"/>
    </source>
</evidence>
<evidence type="ECO:0000313" key="3">
    <source>
        <dbReference type="EMBL" id="ROH85948.1"/>
    </source>
</evidence>
<reference evidence="3 4" key="1">
    <citation type="submission" date="2018-10" db="EMBL/GenBank/DDBJ databases">
        <authorList>
            <person name="Chen W.-M."/>
        </authorList>
    </citation>
    <scope>NUCLEOTIDE SEQUENCE [LARGE SCALE GENOMIC DNA]</scope>
    <source>
        <strain evidence="3 4">THS-13</strain>
    </source>
</reference>
<feature type="domain" description="CYTH" evidence="2">
    <location>
        <begin position="2"/>
        <end position="149"/>
    </location>
</feature>
<dbReference type="SMART" id="SM01118">
    <property type="entry name" value="CYTH"/>
    <property type="match status" value="1"/>
</dbReference>
<gene>
    <name evidence="3" type="ORF">ED208_16110</name>
</gene>
<dbReference type="PANTHER" id="PTHR40114:SF1">
    <property type="entry name" value="SLR0698 PROTEIN"/>
    <property type="match status" value="1"/>
</dbReference>
<dbReference type="RefSeq" id="WP_123212957.1">
    <property type="nucleotide sequence ID" value="NZ_RJVO01000010.1"/>
</dbReference>
<name>A0A3N0V0E0_9GAMM</name>
<dbReference type="InterPro" id="IPR012042">
    <property type="entry name" value="NeuTTM/CthTTM-like"/>
</dbReference>
<dbReference type="PANTHER" id="PTHR40114">
    <property type="entry name" value="SLR0698 PROTEIN"/>
    <property type="match status" value="1"/>
</dbReference>
<dbReference type="InterPro" id="IPR033469">
    <property type="entry name" value="CYTH-like_dom_sf"/>
</dbReference>
<dbReference type="PROSITE" id="PS51707">
    <property type="entry name" value="CYTH"/>
    <property type="match status" value="1"/>
</dbReference>
<dbReference type="PIRSF" id="PIRSF016487">
    <property type="entry name" value="CYTH_UCP016487"/>
    <property type="match status" value="1"/>
</dbReference>
<feature type="active site" description="Proton acceptor" evidence="1">
    <location>
        <position position="30"/>
    </location>
</feature>
<evidence type="ECO:0000313" key="4">
    <source>
        <dbReference type="Proteomes" id="UP000282106"/>
    </source>
</evidence>
<dbReference type="Pfam" id="PF01928">
    <property type="entry name" value="CYTH"/>
    <property type="match status" value="1"/>
</dbReference>
<dbReference type="Gene3D" id="2.40.320.10">
    <property type="entry name" value="Hypothetical Protein Pfu-838710-001"/>
    <property type="match status" value="1"/>
</dbReference>
<dbReference type="SUPFAM" id="SSF55154">
    <property type="entry name" value="CYTH-like phosphatases"/>
    <property type="match status" value="1"/>
</dbReference>
<dbReference type="Proteomes" id="UP000282106">
    <property type="component" value="Unassembled WGS sequence"/>
</dbReference>
<dbReference type="AlphaFoldDB" id="A0A3N0V0E0"/>
<comment type="caution">
    <text evidence="3">The sequence shown here is derived from an EMBL/GenBank/DDBJ whole genome shotgun (WGS) entry which is preliminary data.</text>
</comment>